<dbReference type="RefSeq" id="WP_073154576.1">
    <property type="nucleotide sequence ID" value="NZ_FQVL01000004.1"/>
</dbReference>
<gene>
    <name evidence="2" type="ORF">SAMN05444392_104196</name>
</gene>
<evidence type="ECO:0000313" key="3">
    <source>
        <dbReference type="Proteomes" id="UP000184476"/>
    </source>
</evidence>
<organism evidence="2 3">
    <name type="scientific">Seinonella peptonophila</name>
    <dbReference type="NCBI Taxonomy" id="112248"/>
    <lineage>
        <taxon>Bacteria</taxon>
        <taxon>Bacillati</taxon>
        <taxon>Bacillota</taxon>
        <taxon>Bacilli</taxon>
        <taxon>Bacillales</taxon>
        <taxon>Thermoactinomycetaceae</taxon>
        <taxon>Seinonella</taxon>
    </lineage>
</organism>
<dbReference type="Pfam" id="PF04450">
    <property type="entry name" value="BSP"/>
    <property type="match status" value="1"/>
</dbReference>
<dbReference type="InterPro" id="IPR007541">
    <property type="entry name" value="Uncharacterised_BSP"/>
</dbReference>
<dbReference type="STRING" id="112248.SAMN05444392_104196"/>
<evidence type="ECO:0000256" key="1">
    <source>
        <dbReference type="SAM" id="MobiDB-lite"/>
    </source>
</evidence>
<name>A0A1M4X8N3_9BACL</name>
<dbReference type="Gene3D" id="2.30.30.40">
    <property type="entry name" value="SH3 Domains"/>
    <property type="match status" value="1"/>
</dbReference>
<keyword evidence="3" id="KW-1185">Reference proteome</keyword>
<dbReference type="EMBL" id="FQVL01000004">
    <property type="protein sequence ID" value="SHE89816.1"/>
    <property type="molecule type" value="Genomic_DNA"/>
</dbReference>
<evidence type="ECO:0000313" key="2">
    <source>
        <dbReference type="EMBL" id="SHE89816.1"/>
    </source>
</evidence>
<proteinExistence type="predicted"/>
<feature type="region of interest" description="Disordered" evidence="1">
    <location>
        <begin position="426"/>
        <end position="451"/>
    </location>
</feature>
<dbReference type="AlphaFoldDB" id="A0A1M4X8N3"/>
<protein>
    <submittedName>
        <fullName evidence="2">Peptidase</fullName>
    </submittedName>
</protein>
<reference evidence="2 3" key="1">
    <citation type="submission" date="2016-11" db="EMBL/GenBank/DDBJ databases">
        <authorList>
            <person name="Jaros S."/>
            <person name="Januszkiewicz K."/>
            <person name="Wedrychowicz H."/>
        </authorList>
    </citation>
    <scope>NUCLEOTIDE SEQUENCE [LARGE SCALE GENOMIC DNA]</scope>
    <source>
        <strain evidence="2 3">DSM 44666</strain>
    </source>
</reference>
<dbReference type="OrthoDB" id="9809583at2"/>
<sequence length="451" mass="50580">MVVNRNARLLLLSLIWVCSILVVQTSNVYAGEQPSSYSLVFEDKIDAKYESLIRNEFRRVYPKLVATFNPNAPKLVKVKVDNSKPEWAGYYRFDQPDTIYLNMKAVPQELDASSFRVIDHELAHLVQAYDPSTPLWIAEGMADYATILLGDGMTDISIPVHPKPGSTFQSEIEEKKYREAARFLIWAKNYKRSTIIEEINRYARQKINFTGSDQLWEEYFKNPVTVEKNPQCYAKGEKNCPDLTNGKNESYNPLTKEPEGLDQAIVKKTAYLNQKPGASNSVAQVEAASSVQLICQTNGSPILGDDSQVNQSWTYIKAGKNKGYIPTIYLKINPAGPIIPPCPNPSIENNTEVRHLVQSDTTLHKKPDQNSAILANLKKGTEANILCVKPGKQVIFGNRIQNDWYHVQTGKQQGYLSALFIHTKKGESFPECGGKSKKTSESQKAKGNANQ</sequence>
<accession>A0A1M4X8N3</accession>
<dbReference type="Proteomes" id="UP000184476">
    <property type="component" value="Unassembled WGS sequence"/>
</dbReference>